<accession>A0ACC2TAB5</accession>
<sequence>MLTKEEALRLFYVMEIGALFTNWLSIFAAVSVVLVIAGAMVIDNKSMNRVSIRITLAISILDVIKSILTLLFFQALDISEMECVFVESLENFVTLAYFFLNVSIAANLHLIFLNGFGFDPLWERGYWIGSFGLAMLLSSVVPGTLKGDLL</sequence>
<keyword evidence="2" id="KW-1185">Reference proteome</keyword>
<dbReference type="Proteomes" id="UP001165960">
    <property type="component" value="Unassembled WGS sequence"/>
</dbReference>
<comment type="caution">
    <text evidence="1">The sequence shown here is derived from an EMBL/GenBank/DDBJ whole genome shotgun (WGS) entry which is preliminary data.</text>
</comment>
<reference evidence="1" key="1">
    <citation type="submission" date="2022-04" db="EMBL/GenBank/DDBJ databases">
        <title>Genome of the entomopathogenic fungus Entomophthora muscae.</title>
        <authorList>
            <person name="Elya C."/>
            <person name="Lovett B.R."/>
            <person name="Lee E."/>
            <person name="Macias A.M."/>
            <person name="Hajek A.E."/>
            <person name="De Bivort B.L."/>
            <person name="Kasson M.T."/>
            <person name="De Fine Licht H.H."/>
            <person name="Stajich J.E."/>
        </authorList>
    </citation>
    <scope>NUCLEOTIDE SEQUENCE</scope>
    <source>
        <strain evidence="1">Berkeley</strain>
    </source>
</reference>
<evidence type="ECO:0000313" key="2">
    <source>
        <dbReference type="Proteomes" id="UP001165960"/>
    </source>
</evidence>
<organism evidence="1 2">
    <name type="scientific">Entomophthora muscae</name>
    <dbReference type="NCBI Taxonomy" id="34485"/>
    <lineage>
        <taxon>Eukaryota</taxon>
        <taxon>Fungi</taxon>
        <taxon>Fungi incertae sedis</taxon>
        <taxon>Zoopagomycota</taxon>
        <taxon>Entomophthoromycotina</taxon>
        <taxon>Entomophthoromycetes</taxon>
        <taxon>Entomophthorales</taxon>
        <taxon>Entomophthoraceae</taxon>
        <taxon>Entomophthora</taxon>
    </lineage>
</organism>
<dbReference type="EMBL" id="QTSX02003163">
    <property type="protein sequence ID" value="KAJ9071563.1"/>
    <property type="molecule type" value="Genomic_DNA"/>
</dbReference>
<gene>
    <name evidence="1" type="ORF">DSO57_1035703</name>
</gene>
<evidence type="ECO:0000313" key="1">
    <source>
        <dbReference type="EMBL" id="KAJ9071563.1"/>
    </source>
</evidence>
<proteinExistence type="predicted"/>
<name>A0ACC2TAB5_9FUNG</name>
<protein>
    <submittedName>
        <fullName evidence="1">Uncharacterized protein</fullName>
    </submittedName>
</protein>